<proteinExistence type="predicted"/>
<gene>
    <name evidence="1" type="ORF">LCGC14_1437380</name>
</gene>
<dbReference type="EMBL" id="LAZR01009753">
    <property type="protein sequence ID" value="KKM70771.1"/>
    <property type="molecule type" value="Genomic_DNA"/>
</dbReference>
<protein>
    <submittedName>
        <fullName evidence="1">Uncharacterized protein</fullName>
    </submittedName>
</protein>
<organism evidence="1">
    <name type="scientific">marine sediment metagenome</name>
    <dbReference type="NCBI Taxonomy" id="412755"/>
    <lineage>
        <taxon>unclassified sequences</taxon>
        <taxon>metagenomes</taxon>
        <taxon>ecological metagenomes</taxon>
    </lineage>
</organism>
<evidence type="ECO:0000313" key="1">
    <source>
        <dbReference type="EMBL" id="KKM70771.1"/>
    </source>
</evidence>
<dbReference type="AlphaFoldDB" id="A0A0F9K7Y6"/>
<sequence length="72" mass="8039">MTITPGSNSEKRKTGDSITTIGDFLHAVRGELPELQLYLQHADEAVLIEITEITKVLAKNKDEEPYIVLKCI</sequence>
<reference evidence="1" key="1">
    <citation type="journal article" date="2015" name="Nature">
        <title>Complex archaea that bridge the gap between prokaryotes and eukaryotes.</title>
        <authorList>
            <person name="Spang A."/>
            <person name="Saw J.H."/>
            <person name="Jorgensen S.L."/>
            <person name="Zaremba-Niedzwiedzka K."/>
            <person name="Martijn J."/>
            <person name="Lind A.E."/>
            <person name="van Eijk R."/>
            <person name="Schleper C."/>
            <person name="Guy L."/>
            <person name="Ettema T.J."/>
        </authorList>
    </citation>
    <scope>NUCLEOTIDE SEQUENCE</scope>
</reference>
<comment type="caution">
    <text evidence="1">The sequence shown here is derived from an EMBL/GenBank/DDBJ whole genome shotgun (WGS) entry which is preliminary data.</text>
</comment>
<accession>A0A0F9K7Y6</accession>
<name>A0A0F9K7Y6_9ZZZZ</name>